<evidence type="ECO:0000313" key="2">
    <source>
        <dbReference type="Proteomes" id="UP000197007"/>
    </source>
</evidence>
<evidence type="ECO:0000313" key="1">
    <source>
        <dbReference type="EMBL" id="ASF41881.1"/>
    </source>
</evidence>
<evidence type="ECO:0008006" key="3">
    <source>
        <dbReference type="Google" id="ProtNLM"/>
    </source>
</evidence>
<protein>
    <recommendedName>
        <fullName evidence="3">ArnR1-like winged helix-turn-helix domain-containing protein</fullName>
    </recommendedName>
</protein>
<organism evidence="1 2">
    <name type="scientific">Capnocytophaga endodontalis</name>
    <dbReference type="NCBI Taxonomy" id="2708117"/>
    <lineage>
        <taxon>Bacteria</taxon>
        <taxon>Pseudomonadati</taxon>
        <taxon>Bacteroidota</taxon>
        <taxon>Flavobacteriia</taxon>
        <taxon>Flavobacteriales</taxon>
        <taxon>Flavobacteriaceae</taxon>
        <taxon>Capnocytophaga</taxon>
    </lineage>
</organism>
<accession>A0A1Z4BKQ9</accession>
<name>A0A1Z4BKQ9_9FLAO</name>
<dbReference type="KEGG" id="capn:CBG49_01570"/>
<keyword evidence="2" id="KW-1185">Reference proteome</keyword>
<sequence length="83" mass="9849">MLLEEKIYLLQLIKELNKEGEVSIPSVDRCLIRKYPEIIYQGKLKMYLSDLEEEGYLVFVDAITLQLTQKGKDYLTFYKPQQE</sequence>
<gene>
    <name evidence="1" type="ORF">CBG49_01570</name>
</gene>
<proteinExistence type="predicted"/>
<reference evidence="2" key="1">
    <citation type="submission" date="2017-06" db="EMBL/GenBank/DDBJ databases">
        <title>Complete genome sequence of Capnocytophaga sp. KCOM 1579 (=ChDC OS43) isolated from a human refractory periapical abscess lesion.</title>
        <authorList>
            <person name="Kook J.-K."/>
            <person name="Park S.-N."/>
            <person name="Lim Y.K."/>
            <person name="Roh H."/>
        </authorList>
    </citation>
    <scope>NUCLEOTIDE SEQUENCE [LARGE SCALE GENOMIC DNA]</scope>
    <source>
        <strain evidence="2">ChDC OS43</strain>
    </source>
</reference>
<dbReference type="Proteomes" id="UP000197007">
    <property type="component" value="Chromosome"/>
</dbReference>
<dbReference type="RefSeq" id="WP_088593090.1">
    <property type="nucleotide sequence ID" value="NZ_CP022022.1"/>
</dbReference>
<dbReference type="AlphaFoldDB" id="A0A1Z4BKQ9"/>
<dbReference type="EMBL" id="CP022022">
    <property type="protein sequence ID" value="ASF41881.1"/>
    <property type="molecule type" value="Genomic_DNA"/>
</dbReference>